<proteinExistence type="predicted"/>
<organism evidence="1">
    <name type="scientific">Octopus bimaculoides</name>
    <name type="common">California two-spotted octopus</name>
    <dbReference type="NCBI Taxonomy" id="37653"/>
    <lineage>
        <taxon>Eukaryota</taxon>
        <taxon>Metazoa</taxon>
        <taxon>Spiralia</taxon>
        <taxon>Lophotrochozoa</taxon>
        <taxon>Mollusca</taxon>
        <taxon>Cephalopoda</taxon>
        <taxon>Coleoidea</taxon>
        <taxon>Octopodiformes</taxon>
        <taxon>Octopoda</taxon>
        <taxon>Incirrata</taxon>
        <taxon>Octopodidae</taxon>
        <taxon>Octopus</taxon>
    </lineage>
</organism>
<accession>A0A0L8HAH7</accession>
<dbReference type="EMBL" id="KQ418715">
    <property type="protein sequence ID" value="KOF86192.1"/>
    <property type="molecule type" value="Genomic_DNA"/>
</dbReference>
<sequence length="63" mass="7579">MKNILGEHENTGNSMYVIQLLLLQHMLTNSLYFHFVFHTHLNAHIFFSLFKNITLYIHIYINE</sequence>
<dbReference type="AlphaFoldDB" id="A0A0L8HAH7"/>
<name>A0A0L8HAH7_OCTBM</name>
<reference evidence="1" key="1">
    <citation type="submission" date="2015-07" db="EMBL/GenBank/DDBJ databases">
        <title>MeaNS - Measles Nucleotide Surveillance Program.</title>
        <authorList>
            <person name="Tran T."/>
            <person name="Druce J."/>
        </authorList>
    </citation>
    <scope>NUCLEOTIDE SEQUENCE</scope>
    <source>
        <strain evidence="1">UCB-OBI-ISO-001</strain>
        <tissue evidence="1">Gonad</tissue>
    </source>
</reference>
<evidence type="ECO:0000313" key="1">
    <source>
        <dbReference type="EMBL" id="KOF86192.1"/>
    </source>
</evidence>
<gene>
    <name evidence="1" type="ORF">OCBIM_22019083mg</name>
</gene>
<protein>
    <submittedName>
        <fullName evidence="1">Uncharacterized protein</fullName>
    </submittedName>
</protein>